<keyword evidence="1" id="KW-0808">Transferase</keyword>
<gene>
    <name evidence="5" type="ORF">A0J61_05692</name>
</gene>
<evidence type="ECO:0000256" key="2">
    <source>
        <dbReference type="ARBA" id="ARBA00023253"/>
    </source>
</evidence>
<evidence type="ECO:0000313" key="6">
    <source>
        <dbReference type="Proteomes" id="UP000093000"/>
    </source>
</evidence>
<keyword evidence="2" id="KW-0294">Fucose metabolism</keyword>
<dbReference type="Proteomes" id="UP000093000">
    <property type="component" value="Unassembled WGS sequence"/>
</dbReference>
<evidence type="ECO:0008006" key="7">
    <source>
        <dbReference type="Google" id="ProtNLM"/>
    </source>
</evidence>
<dbReference type="EMBL" id="LUGH01000315">
    <property type="protein sequence ID" value="OBZ86255.1"/>
    <property type="molecule type" value="Genomic_DNA"/>
</dbReference>
<keyword evidence="4" id="KW-0812">Transmembrane</keyword>
<evidence type="ECO:0000313" key="5">
    <source>
        <dbReference type="EMBL" id="OBZ86255.1"/>
    </source>
</evidence>
<keyword evidence="3" id="KW-0119">Carbohydrate metabolism</keyword>
<dbReference type="InterPro" id="IPR019378">
    <property type="entry name" value="GDP-Fuc_O-FucTrfase"/>
</dbReference>
<protein>
    <recommendedName>
        <fullName evidence="7">CigA protein</fullName>
    </recommendedName>
</protein>
<evidence type="ECO:0000256" key="1">
    <source>
        <dbReference type="ARBA" id="ARBA00022679"/>
    </source>
</evidence>
<dbReference type="InParanoid" id="A0A1C7NAV9"/>
<dbReference type="PANTHER" id="PTHR36050">
    <property type="entry name" value="O-FUCOSYLTRANSFERASE 30"/>
    <property type="match status" value="1"/>
</dbReference>
<dbReference type="OrthoDB" id="1882547at2759"/>
<evidence type="ECO:0000256" key="4">
    <source>
        <dbReference type="SAM" id="Phobius"/>
    </source>
</evidence>
<keyword evidence="4" id="KW-1133">Transmembrane helix</keyword>
<keyword evidence="6" id="KW-1185">Reference proteome</keyword>
<accession>A0A1C7NAV9</accession>
<dbReference type="CDD" id="cd11296">
    <property type="entry name" value="O-FucT_like"/>
    <property type="match status" value="1"/>
</dbReference>
<dbReference type="GO" id="GO:0006004">
    <property type="term" value="P:fucose metabolic process"/>
    <property type="evidence" value="ECO:0007669"/>
    <property type="project" value="UniProtKB-KW"/>
</dbReference>
<proteinExistence type="predicted"/>
<reference evidence="5 6" key="1">
    <citation type="submission" date="2016-03" db="EMBL/GenBank/DDBJ databases">
        <title>Choanephora cucurbitarum.</title>
        <authorList>
            <person name="Min B."/>
            <person name="Park H."/>
            <person name="Park J.-H."/>
            <person name="Shin H.-D."/>
            <person name="Choi I.-G."/>
        </authorList>
    </citation>
    <scope>NUCLEOTIDE SEQUENCE [LARGE SCALE GENOMIC DNA]</scope>
    <source>
        <strain evidence="5 6">KUS-F28377</strain>
    </source>
</reference>
<dbReference type="PROSITE" id="PS51257">
    <property type="entry name" value="PROKAR_LIPOPROTEIN"/>
    <property type="match status" value="1"/>
</dbReference>
<name>A0A1C7NAV9_9FUNG</name>
<dbReference type="PANTHER" id="PTHR36050:SF1">
    <property type="entry name" value="O-FUCOSYLTRANSFERASE 30"/>
    <property type="match status" value="1"/>
</dbReference>
<keyword evidence="4" id="KW-0472">Membrane</keyword>
<feature type="transmembrane region" description="Helical" evidence="4">
    <location>
        <begin position="21"/>
        <end position="40"/>
    </location>
</feature>
<comment type="caution">
    <text evidence="5">The sequence shown here is derived from an EMBL/GenBank/DDBJ whole genome shotgun (WGS) entry which is preliminary data.</text>
</comment>
<dbReference type="STRING" id="101091.A0A1C7NAV9"/>
<dbReference type="Pfam" id="PF10250">
    <property type="entry name" value="O-FucT"/>
    <property type="match status" value="1"/>
</dbReference>
<dbReference type="Gene3D" id="3.40.50.11350">
    <property type="match status" value="1"/>
</dbReference>
<sequence length="526" mass="60992">MSKKAHPLDILTTSKQRNKRGGIAVGILLSCLALVYWIYFQSSSVRRDDPVQKESIPPLKQDVTEPVIPVIYPDPFAFHTITPEERYVTYLPHSGFHNQRIELENAFLLAAYLNRTLLLPSVYLGNPAFPWLRFDKMYERLLLQTKNGLDYCSQIRDDEPMPSECLTYKQWTAIPWTFFYDFKELRKHVRIVFRDDLSLEWIQDHLNATEQDIYLFKDYSPFDYRIYDLAESKTPLTRFVHRIELEALEAIEEKVLHFGSVFGSYRVLAQTEDHRDFFKLVRKDMIFTNPTLMTVAERIVKKLGGVGSFVGLHVRVGDGLFKVRASIQIDDLFHRLVDDFTDLMESELKNIYDRDHDQDRKENNEYEIRQLREDYQNATDGFDMPIRVQHPADNQESLGPASDSLQLSCQVGDGRNDRFAKTTVFIATDCPQPRAHPLLRKLFAVFPCTFVLSDFKDDLSELSQIEVMQEKVKLESYLIPMVDAIISAQGHTFYGTNSSTFSTYIERQLHPAYTNQPIELLGAPSP</sequence>
<dbReference type="AlphaFoldDB" id="A0A1C7NAV9"/>
<dbReference type="GO" id="GO:0016740">
    <property type="term" value="F:transferase activity"/>
    <property type="evidence" value="ECO:0007669"/>
    <property type="project" value="UniProtKB-KW"/>
</dbReference>
<evidence type="ECO:0000256" key="3">
    <source>
        <dbReference type="ARBA" id="ARBA00023277"/>
    </source>
</evidence>
<organism evidence="5 6">
    <name type="scientific">Choanephora cucurbitarum</name>
    <dbReference type="NCBI Taxonomy" id="101091"/>
    <lineage>
        <taxon>Eukaryota</taxon>
        <taxon>Fungi</taxon>
        <taxon>Fungi incertae sedis</taxon>
        <taxon>Mucoromycota</taxon>
        <taxon>Mucoromycotina</taxon>
        <taxon>Mucoromycetes</taxon>
        <taxon>Mucorales</taxon>
        <taxon>Mucorineae</taxon>
        <taxon>Choanephoraceae</taxon>
        <taxon>Choanephoroideae</taxon>
        <taxon>Choanephora</taxon>
    </lineage>
</organism>